<evidence type="ECO:0000313" key="2">
    <source>
        <dbReference type="EMBL" id="KAF1917569.1"/>
    </source>
</evidence>
<reference evidence="2" key="1">
    <citation type="journal article" date="2020" name="Stud. Mycol.">
        <title>101 Dothideomycetes genomes: a test case for predicting lifestyles and emergence of pathogens.</title>
        <authorList>
            <person name="Haridas S."/>
            <person name="Albert R."/>
            <person name="Binder M."/>
            <person name="Bloem J."/>
            <person name="Labutti K."/>
            <person name="Salamov A."/>
            <person name="Andreopoulos B."/>
            <person name="Baker S."/>
            <person name="Barry K."/>
            <person name="Bills G."/>
            <person name="Bluhm B."/>
            <person name="Cannon C."/>
            <person name="Castanera R."/>
            <person name="Culley D."/>
            <person name="Daum C."/>
            <person name="Ezra D."/>
            <person name="Gonzalez J."/>
            <person name="Henrissat B."/>
            <person name="Kuo A."/>
            <person name="Liang C."/>
            <person name="Lipzen A."/>
            <person name="Lutzoni F."/>
            <person name="Magnuson J."/>
            <person name="Mondo S."/>
            <person name="Nolan M."/>
            <person name="Ohm R."/>
            <person name="Pangilinan J."/>
            <person name="Park H.-J."/>
            <person name="Ramirez L."/>
            <person name="Alfaro M."/>
            <person name="Sun H."/>
            <person name="Tritt A."/>
            <person name="Yoshinaga Y."/>
            <person name="Zwiers L.-H."/>
            <person name="Turgeon B."/>
            <person name="Goodwin S."/>
            <person name="Spatafora J."/>
            <person name="Crous P."/>
            <person name="Grigoriev I."/>
        </authorList>
    </citation>
    <scope>NUCLEOTIDE SEQUENCE</scope>
    <source>
        <strain evidence="2">HMLAC05119</strain>
    </source>
</reference>
<proteinExistence type="predicted"/>
<organism evidence="2 3">
    <name type="scientific">Ampelomyces quisqualis</name>
    <name type="common">Powdery mildew agent</name>
    <dbReference type="NCBI Taxonomy" id="50730"/>
    <lineage>
        <taxon>Eukaryota</taxon>
        <taxon>Fungi</taxon>
        <taxon>Dikarya</taxon>
        <taxon>Ascomycota</taxon>
        <taxon>Pezizomycotina</taxon>
        <taxon>Dothideomycetes</taxon>
        <taxon>Pleosporomycetidae</taxon>
        <taxon>Pleosporales</taxon>
        <taxon>Pleosporineae</taxon>
        <taxon>Phaeosphaeriaceae</taxon>
        <taxon>Ampelomyces</taxon>
    </lineage>
</organism>
<accession>A0A6A5QQ92</accession>
<dbReference type="OrthoDB" id="1859733at2759"/>
<feature type="signal peptide" evidence="1">
    <location>
        <begin position="1"/>
        <end position="22"/>
    </location>
</feature>
<gene>
    <name evidence="2" type="ORF">BDU57DRAFT_444669</name>
</gene>
<feature type="chain" id="PRO_5025409121" description="Malate dehydrogenase" evidence="1">
    <location>
        <begin position="23"/>
        <end position="263"/>
    </location>
</feature>
<dbReference type="Pfam" id="PF11937">
    <property type="entry name" value="DUF3455"/>
    <property type="match status" value="1"/>
</dbReference>
<protein>
    <recommendedName>
        <fullName evidence="4">Malate dehydrogenase</fullName>
    </recommendedName>
</protein>
<dbReference type="EMBL" id="ML979134">
    <property type="protein sequence ID" value="KAF1917569.1"/>
    <property type="molecule type" value="Genomic_DNA"/>
</dbReference>
<name>A0A6A5QQ92_AMPQU</name>
<evidence type="ECO:0000313" key="3">
    <source>
        <dbReference type="Proteomes" id="UP000800096"/>
    </source>
</evidence>
<dbReference type="InterPro" id="IPR021851">
    <property type="entry name" value="DUF3455"/>
</dbReference>
<evidence type="ECO:0008006" key="4">
    <source>
        <dbReference type="Google" id="ProtNLM"/>
    </source>
</evidence>
<evidence type="ECO:0000256" key="1">
    <source>
        <dbReference type="SAM" id="SignalP"/>
    </source>
</evidence>
<keyword evidence="1" id="KW-0732">Signal</keyword>
<dbReference type="PANTHER" id="PTHR35567">
    <property type="entry name" value="MALATE DEHYDROGENASE (AFU_ORTHOLOGUE AFUA_2G13800)"/>
    <property type="match status" value="1"/>
</dbReference>
<dbReference type="PANTHER" id="PTHR35567:SF1">
    <property type="entry name" value="CONSERVED FUNGAL PROTEIN (AFU_ORTHOLOGUE AFUA_1G14230)"/>
    <property type="match status" value="1"/>
</dbReference>
<keyword evidence="3" id="KW-1185">Reference proteome</keyword>
<sequence>MVVTSFTSAFSAVALFIASSNALPWKGKELTTYSPASDLSKLAKLMPTSELPVPVGQLKYVVLGIGTQNYTCLSGNPAAVPGTTGAVAALYDIGTKLNNDPMAKWKIPSLSPLALALSSFPSALEWNLESQGYNHRIGTHTFAPISANATIPTFAFDQLSASPFPIAQVGKLNETAPPESACPGLQGEGTVKWLYLKDTKGLSNGGVDTVYRLETAGGMAPKTCEGRPNTFEVKYAAQCKSCSSNFLNISADPATDWVFGPGK</sequence>
<dbReference type="Proteomes" id="UP000800096">
    <property type="component" value="Unassembled WGS sequence"/>
</dbReference>
<dbReference type="AlphaFoldDB" id="A0A6A5QQ92"/>